<keyword evidence="1" id="KW-0812">Transmembrane</keyword>
<evidence type="ECO:0000256" key="1">
    <source>
        <dbReference type="SAM" id="Phobius"/>
    </source>
</evidence>
<accession>A0AAP0F009</accession>
<protein>
    <submittedName>
        <fullName evidence="2">Uncharacterized protein</fullName>
    </submittedName>
</protein>
<evidence type="ECO:0000313" key="2">
    <source>
        <dbReference type="EMBL" id="KAK9102484.1"/>
    </source>
</evidence>
<feature type="transmembrane region" description="Helical" evidence="1">
    <location>
        <begin position="119"/>
        <end position="141"/>
    </location>
</feature>
<keyword evidence="1" id="KW-1133">Transmembrane helix</keyword>
<sequence>MEIDVVVVGFEVKKSVLISLEFGEKLLVYCRIHRKIRMTAQCVECRTETNVKVVLDAHESVLASLSTSRSFSSNHNRSNSYPTVNHQKAAGQVQLQHLGFLGIFKEAYKIIFSSWKDRLLPIFLTLIMPFCIVFTAEQYIASHLLRKIISYHIDLYDVDSRFPLP</sequence>
<reference evidence="2 3" key="1">
    <citation type="submission" date="2024-01" db="EMBL/GenBank/DDBJ databases">
        <title>Genome assemblies of Stephania.</title>
        <authorList>
            <person name="Yang L."/>
        </authorList>
    </citation>
    <scope>NUCLEOTIDE SEQUENCE [LARGE SCALE GENOMIC DNA]</scope>
    <source>
        <strain evidence="2">QJT</strain>
        <tissue evidence="2">Leaf</tissue>
    </source>
</reference>
<keyword evidence="3" id="KW-1185">Reference proteome</keyword>
<dbReference type="AlphaFoldDB" id="A0AAP0F009"/>
<evidence type="ECO:0000313" key="3">
    <source>
        <dbReference type="Proteomes" id="UP001417504"/>
    </source>
</evidence>
<keyword evidence="1" id="KW-0472">Membrane</keyword>
<organism evidence="2 3">
    <name type="scientific">Stephania japonica</name>
    <dbReference type="NCBI Taxonomy" id="461633"/>
    <lineage>
        <taxon>Eukaryota</taxon>
        <taxon>Viridiplantae</taxon>
        <taxon>Streptophyta</taxon>
        <taxon>Embryophyta</taxon>
        <taxon>Tracheophyta</taxon>
        <taxon>Spermatophyta</taxon>
        <taxon>Magnoliopsida</taxon>
        <taxon>Ranunculales</taxon>
        <taxon>Menispermaceae</taxon>
        <taxon>Menispermoideae</taxon>
        <taxon>Cissampelideae</taxon>
        <taxon>Stephania</taxon>
    </lineage>
</organism>
<dbReference type="EMBL" id="JBBNAE010000008">
    <property type="protein sequence ID" value="KAK9102484.1"/>
    <property type="molecule type" value="Genomic_DNA"/>
</dbReference>
<comment type="caution">
    <text evidence="2">The sequence shown here is derived from an EMBL/GenBank/DDBJ whole genome shotgun (WGS) entry which is preliminary data.</text>
</comment>
<proteinExistence type="predicted"/>
<name>A0AAP0F009_9MAGN</name>
<gene>
    <name evidence="2" type="ORF">Sjap_019738</name>
</gene>
<dbReference type="Proteomes" id="UP001417504">
    <property type="component" value="Unassembled WGS sequence"/>
</dbReference>